<dbReference type="EMBL" id="CP076448">
    <property type="protein sequence ID" value="QXM23561.1"/>
    <property type="molecule type" value="Genomic_DNA"/>
</dbReference>
<reference evidence="4" key="1">
    <citation type="submission" date="2021-06" db="EMBL/GenBank/DDBJ databases">
        <title>Elioraea tepida, sp. nov., a moderately thermophilic aerobic anoxygenic phototrophic bacterium isolated from an alkaline siliceous hot spring mat community in Yellowstone National Park, WY, USA.</title>
        <authorList>
            <person name="Saini M.K."/>
            <person name="Yoshida S."/>
            <person name="Sebastian A."/>
            <person name="Hirose S."/>
            <person name="Hara E."/>
            <person name="Tamaki H."/>
            <person name="Soulier N.T."/>
            <person name="Albert I."/>
            <person name="Hanada S."/>
            <person name="Bryant D.A."/>
            <person name="Tank M."/>
        </authorList>
    </citation>
    <scope>NUCLEOTIDE SEQUENCE</scope>
    <source>
        <strain evidence="4">MS-P2</strain>
    </source>
</reference>
<comment type="subcellular location">
    <subcellularLocation>
        <location evidence="1">Cell envelope</location>
    </subcellularLocation>
</comment>
<dbReference type="Proteomes" id="UP000694001">
    <property type="component" value="Chromosome"/>
</dbReference>
<dbReference type="NCBIfam" id="TIGR02971">
    <property type="entry name" value="heterocyst_DevB"/>
    <property type="match status" value="1"/>
</dbReference>
<evidence type="ECO:0000256" key="1">
    <source>
        <dbReference type="ARBA" id="ARBA00004196"/>
    </source>
</evidence>
<evidence type="ECO:0000313" key="4">
    <source>
        <dbReference type="EMBL" id="QXM23561.1"/>
    </source>
</evidence>
<organism evidence="4 5">
    <name type="scientific">Elioraea tepida</name>
    <dbReference type="NCBI Taxonomy" id="2843330"/>
    <lineage>
        <taxon>Bacteria</taxon>
        <taxon>Pseudomonadati</taxon>
        <taxon>Pseudomonadota</taxon>
        <taxon>Alphaproteobacteria</taxon>
        <taxon>Acetobacterales</taxon>
        <taxon>Elioraeaceae</taxon>
        <taxon>Elioraea</taxon>
    </lineage>
</organism>
<feature type="coiled-coil region" evidence="3">
    <location>
        <begin position="95"/>
        <end position="122"/>
    </location>
</feature>
<dbReference type="KEGG" id="elio:KO353_09490"/>
<name>A0A975YII1_9PROT</name>
<keyword evidence="5" id="KW-1185">Reference proteome</keyword>
<evidence type="ECO:0000256" key="3">
    <source>
        <dbReference type="SAM" id="Coils"/>
    </source>
</evidence>
<dbReference type="RefSeq" id="WP_218284426.1">
    <property type="nucleotide sequence ID" value="NZ_CP076448.1"/>
</dbReference>
<dbReference type="GO" id="GO:0030313">
    <property type="term" value="C:cell envelope"/>
    <property type="evidence" value="ECO:0007669"/>
    <property type="project" value="UniProtKB-SubCell"/>
</dbReference>
<evidence type="ECO:0000313" key="5">
    <source>
        <dbReference type="Proteomes" id="UP000694001"/>
    </source>
</evidence>
<proteinExistence type="predicted"/>
<sequence>MTRWLMLAAAALVAVPLAGLALFGEPLALDRPAPAAAARADAPAGVGALGRVEPASRIRRVTRPGGAEGVRVLDVLVSEGEEVEKGAILAIFDDLPRKEAALAQAEANLALAEARRAKLLAAGRDTEIAAARARVAAAAAAEESARRDADRARRLLASAAGAEAAWDRARFAAAQAAAERARAEADLATLLAPRPEDVTIAEAEVAAARAAVAQARAERDTAKLIAPISGRILKIFARPGEKVGEDGVLELADLSALDVVAEVFETDLPRVRQGARAAVVVPGDPRTYGASVREIGWTVGRSTIVSPDPVAAVDARVVEVRLALDPEGVAALARRSNMQVQVRIAP</sequence>
<gene>
    <name evidence="4" type="ORF">KO353_09490</name>
</gene>
<protein>
    <submittedName>
        <fullName evidence="4">Efflux RND transporter periplasmic adaptor subunit</fullName>
    </submittedName>
</protein>
<dbReference type="InterPro" id="IPR050465">
    <property type="entry name" value="UPF0194_transport"/>
</dbReference>
<accession>A0A975YII1</accession>
<dbReference type="PANTHER" id="PTHR32347:SF27">
    <property type="entry name" value="RND EFFLUX PUMP MEMBRANE FUSION PROTEIN BARREL-SANDWICH DOMAIN-CONTAINING PROTEIN"/>
    <property type="match status" value="1"/>
</dbReference>
<evidence type="ECO:0000256" key="2">
    <source>
        <dbReference type="ARBA" id="ARBA00023054"/>
    </source>
</evidence>
<keyword evidence="2 3" id="KW-0175">Coiled coil</keyword>
<dbReference type="InterPro" id="IPR014315">
    <property type="entry name" value="ABC_heterocyst_DevB"/>
</dbReference>
<dbReference type="AlphaFoldDB" id="A0A975YII1"/>
<dbReference type="PANTHER" id="PTHR32347">
    <property type="entry name" value="EFFLUX SYSTEM COMPONENT YKNX-RELATED"/>
    <property type="match status" value="1"/>
</dbReference>